<proteinExistence type="predicted"/>
<comment type="caution">
    <text evidence="2">The sequence shown here is derived from an EMBL/GenBank/DDBJ whole genome shotgun (WGS) entry which is preliminary data.</text>
</comment>
<gene>
    <name evidence="2" type="ORF">H2201_003204</name>
</gene>
<feature type="chain" id="PRO_5047441561" evidence="1">
    <location>
        <begin position="17"/>
        <end position="206"/>
    </location>
</feature>
<protein>
    <submittedName>
        <fullName evidence="2">Uncharacterized protein</fullName>
    </submittedName>
</protein>
<accession>A0ABQ9NWR0</accession>
<evidence type="ECO:0000313" key="2">
    <source>
        <dbReference type="EMBL" id="KAJ9666800.1"/>
    </source>
</evidence>
<keyword evidence="3" id="KW-1185">Reference proteome</keyword>
<evidence type="ECO:0000256" key="1">
    <source>
        <dbReference type="SAM" id="SignalP"/>
    </source>
</evidence>
<dbReference type="EMBL" id="JAPDRL010000017">
    <property type="protein sequence ID" value="KAJ9666800.1"/>
    <property type="molecule type" value="Genomic_DNA"/>
</dbReference>
<name>A0ABQ9NWR0_9PEZI</name>
<sequence length="206" mass="23369">MKLLIYLFALLTAVIASLVEPEDRAPRVYQLVVHAPGCLVHGKSIQRLVQPSGVHTTFVLGYFPDQGSFVDTYNFTAPPSPVRAAPGHARNRLLKLYPDTGCDFYANLIGNGTHFMVYDTCDPPDSFLTTSTQKWEEWKLLRKRRITKVVFGTLDDMGGWHLCRIGSWWPEDHANLVWIKDPKRDNKPTGWDRCRAVDLLAVETNV</sequence>
<feature type="signal peptide" evidence="1">
    <location>
        <begin position="1"/>
        <end position="16"/>
    </location>
</feature>
<evidence type="ECO:0000313" key="3">
    <source>
        <dbReference type="Proteomes" id="UP001172684"/>
    </source>
</evidence>
<reference evidence="2" key="1">
    <citation type="submission" date="2022-10" db="EMBL/GenBank/DDBJ databases">
        <title>Culturing micro-colonial fungi from biological soil crusts in the Mojave desert and describing Neophaeococcomyces mojavensis, and introducing the new genera and species Taxawa tesnikishii.</title>
        <authorList>
            <person name="Kurbessoian T."/>
            <person name="Stajich J.E."/>
        </authorList>
    </citation>
    <scope>NUCLEOTIDE SEQUENCE</scope>
    <source>
        <strain evidence="2">TK_1</strain>
    </source>
</reference>
<organism evidence="2 3">
    <name type="scientific">Coniosporium apollinis</name>
    <dbReference type="NCBI Taxonomy" id="61459"/>
    <lineage>
        <taxon>Eukaryota</taxon>
        <taxon>Fungi</taxon>
        <taxon>Dikarya</taxon>
        <taxon>Ascomycota</taxon>
        <taxon>Pezizomycotina</taxon>
        <taxon>Dothideomycetes</taxon>
        <taxon>Dothideomycetes incertae sedis</taxon>
        <taxon>Coniosporium</taxon>
    </lineage>
</organism>
<keyword evidence="1" id="KW-0732">Signal</keyword>
<dbReference type="Proteomes" id="UP001172684">
    <property type="component" value="Unassembled WGS sequence"/>
</dbReference>